<organism evidence="2">
    <name type="scientific">Sipha flava</name>
    <name type="common">yellow sugarcane aphid</name>
    <dbReference type="NCBI Taxonomy" id="143950"/>
    <lineage>
        <taxon>Eukaryota</taxon>
        <taxon>Metazoa</taxon>
        <taxon>Ecdysozoa</taxon>
        <taxon>Arthropoda</taxon>
        <taxon>Hexapoda</taxon>
        <taxon>Insecta</taxon>
        <taxon>Pterygota</taxon>
        <taxon>Neoptera</taxon>
        <taxon>Paraneoptera</taxon>
        <taxon>Hemiptera</taxon>
        <taxon>Sternorrhyncha</taxon>
        <taxon>Aphidomorpha</taxon>
        <taxon>Aphidoidea</taxon>
        <taxon>Aphididae</taxon>
        <taxon>Sipha</taxon>
    </lineage>
</organism>
<gene>
    <name evidence="2" type="ORF">g.177816</name>
</gene>
<name>A0A2S2QK97_9HEMI</name>
<evidence type="ECO:0000313" key="2">
    <source>
        <dbReference type="EMBL" id="MBY77602.1"/>
    </source>
</evidence>
<dbReference type="OrthoDB" id="6615185at2759"/>
<dbReference type="AlphaFoldDB" id="A0A2S2QK97"/>
<accession>A0A2S2QK97</accession>
<feature type="region of interest" description="Disordered" evidence="1">
    <location>
        <begin position="95"/>
        <end position="123"/>
    </location>
</feature>
<proteinExistence type="predicted"/>
<evidence type="ECO:0000256" key="1">
    <source>
        <dbReference type="SAM" id="MobiDB-lite"/>
    </source>
</evidence>
<feature type="region of interest" description="Disordered" evidence="1">
    <location>
        <begin position="132"/>
        <end position="151"/>
    </location>
</feature>
<dbReference type="EMBL" id="GGMS01008399">
    <property type="protein sequence ID" value="MBY77602.1"/>
    <property type="molecule type" value="Transcribed_RNA"/>
</dbReference>
<reference evidence="2" key="1">
    <citation type="submission" date="2018-04" db="EMBL/GenBank/DDBJ databases">
        <title>Transcriptome assembly of Sipha flava.</title>
        <authorList>
            <person name="Scully E.D."/>
            <person name="Geib S.M."/>
            <person name="Palmer N.A."/>
            <person name="Koch K."/>
            <person name="Bradshaw J."/>
            <person name="Heng-Moss T."/>
            <person name="Sarath G."/>
        </authorList>
    </citation>
    <scope>NUCLEOTIDE SEQUENCE</scope>
</reference>
<protein>
    <submittedName>
        <fullName evidence="2">Uncharacterized protein</fullName>
    </submittedName>
</protein>
<sequence length="347" mass="38613">MVQSYITTMVTFVNNTRNVHKELKETLTKTSLLMTQFRKIRDARAHEEPPIKLPSANGVSPINENPESMERKMIDAIEELKCAVETQGEEIRALKATKDSSWSEAPKRHAGKPNTDLAPPKHPAWTEVVGKKNTASERTKKPTNMPNLRRRPPAVIMDTSKEDFPALAKKIRKDIKSEVIEDHVVGMRQTKSGGLLFELRGDQEQLELVRAEISRSAGPGITVRELRQEKLLEIRDLDECSTKKNVEEAIALESQVMSGIKVLSIRKKYGGQQTTLASAPIEVLEPILKTGRLWVGMISCRDSQNRRRGVSNVCSSATYLRSAADLIGAAVVGGADSAEIWQQDALR</sequence>